<dbReference type="AlphaFoldDB" id="A0AAN6VZ46"/>
<evidence type="ECO:0000256" key="1">
    <source>
        <dbReference type="SAM" id="Coils"/>
    </source>
</evidence>
<reference evidence="4" key="1">
    <citation type="journal article" date="2023" name="Mol. Phylogenet. Evol.">
        <title>Genome-scale phylogeny and comparative genomics of the fungal order Sordariales.</title>
        <authorList>
            <person name="Hensen N."/>
            <person name="Bonometti L."/>
            <person name="Westerberg I."/>
            <person name="Brannstrom I.O."/>
            <person name="Guillou S."/>
            <person name="Cros-Aarteil S."/>
            <person name="Calhoun S."/>
            <person name="Haridas S."/>
            <person name="Kuo A."/>
            <person name="Mondo S."/>
            <person name="Pangilinan J."/>
            <person name="Riley R."/>
            <person name="LaButti K."/>
            <person name="Andreopoulos B."/>
            <person name="Lipzen A."/>
            <person name="Chen C."/>
            <person name="Yan M."/>
            <person name="Daum C."/>
            <person name="Ng V."/>
            <person name="Clum A."/>
            <person name="Steindorff A."/>
            <person name="Ohm R.A."/>
            <person name="Martin F."/>
            <person name="Silar P."/>
            <person name="Natvig D.O."/>
            <person name="Lalanne C."/>
            <person name="Gautier V."/>
            <person name="Ament-Velasquez S.L."/>
            <person name="Kruys A."/>
            <person name="Hutchinson M.I."/>
            <person name="Powell A.J."/>
            <person name="Barry K."/>
            <person name="Miller A.N."/>
            <person name="Grigoriev I.V."/>
            <person name="Debuchy R."/>
            <person name="Gladieux P."/>
            <person name="Hiltunen Thoren M."/>
            <person name="Johannesson H."/>
        </authorList>
    </citation>
    <scope>NUCLEOTIDE SEQUENCE</scope>
    <source>
        <strain evidence="4">CBS 892.96</strain>
    </source>
</reference>
<dbReference type="PANTHER" id="PTHR36681:SF3">
    <property type="entry name" value="NUCLEAR GTPASE, GERMINAL CENTER-ASSOCIATED, TANDEM DUPLICATE 3"/>
    <property type="match status" value="1"/>
</dbReference>
<keyword evidence="5" id="KW-1185">Reference proteome</keyword>
<feature type="compositionally biased region" description="Polar residues" evidence="2">
    <location>
        <begin position="326"/>
        <end position="343"/>
    </location>
</feature>
<feature type="coiled-coil region" evidence="1">
    <location>
        <begin position="533"/>
        <end position="560"/>
    </location>
</feature>
<evidence type="ECO:0000259" key="3">
    <source>
        <dbReference type="Pfam" id="PF24564"/>
    </source>
</evidence>
<evidence type="ECO:0000256" key="2">
    <source>
        <dbReference type="SAM" id="MobiDB-lite"/>
    </source>
</evidence>
<sequence>MNYYWRGRNYRRQKVISNQRCFRQREFYRAEVDLITADDWLKDLRALFSDLLDGNGEVSGESCKQDRDAGVAYAKIKAINPHKTKESMAMSTADNMVQKPALYRVLGTTEKLRATTSAALYRLLQEYVDSREKNGERRIEYWPLIKVVRIYTKAAALSTGACLVDLPGVQGSNAARAARAGNHMKACTGLWIVAPITRAVDDKTAKSLLGDSFRRRLKYDGTYSAVTFISADSLGIMDNLAPSWRKIDELDDNVRDIKKQMAELKDQRKACQELTEKVDDEWDQWYKLKGQLDSDETVYAPGSPSSPGTNRKRQSTVSPGRRRKQQSPNFDNSDFSASESSNGDSDKENEGELQEEENRPPLTKEKKGIEEKEGAFCAQIKDYNAKKEVLMDEIRNICIQGRNQYSRSAIKQGFEMGIKELDQENAFEEDENNFDPDVDIRDYDAIAQSLPVFCVSSRAFQKLSCRLQRDRNSSSGFLSPEDTEVPQLQAHAKKLTEAGRAANARCFLTSLSQLINSMTIWATNNGTRSNLTNKEKRTEETRIRGQLNKLEQELETALQKCYTDIGRQLYESIYRNFDKYIPVAAQLAPETATAWGAPRDLGGLLWATYKATCRRSGVYTGVAGPRDFSAELFDPISRQLSNGWECAFQRRLSECLNAFVARFKAVLRTFHSAATIRAEEHGAKHHGVNMLGQQLETHSQGLIDIVTQARDANRSFTPVILDQMHPAYDGCIKERGPGSFKRMKAIMIDHVTRNREAMFRTATGNIRQQLEDCIAEKHATMLRDYLALERMLRAEMLPLLAGIDETFKVLYEKATCHT</sequence>
<dbReference type="Proteomes" id="UP001302321">
    <property type="component" value="Unassembled WGS sequence"/>
</dbReference>
<proteinExistence type="predicted"/>
<evidence type="ECO:0000313" key="5">
    <source>
        <dbReference type="Proteomes" id="UP001302321"/>
    </source>
</evidence>
<name>A0AAN6VZ46_9PEZI</name>
<feature type="compositionally biased region" description="Basic and acidic residues" evidence="2">
    <location>
        <begin position="344"/>
        <end position="367"/>
    </location>
</feature>
<feature type="domain" description="DUF7605" evidence="3">
    <location>
        <begin position="594"/>
        <end position="754"/>
    </location>
</feature>
<feature type="region of interest" description="Disordered" evidence="2">
    <location>
        <begin position="293"/>
        <end position="367"/>
    </location>
</feature>
<accession>A0AAN6VZ46</accession>
<comment type="caution">
    <text evidence="4">The sequence shown here is derived from an EMBL/GenBank/DDBJ whole genome shotgun (WGS) entry which is preliminary data.</text>
</comment>
<organism evidence="4 5">
    <name type="scientific">Triangularia setosa</name>
    <dbReference type="NCBI Taxonomy" id="2587417"/>
    <lineage>
        <taxon>Eukaryota</taxon>
        <taxon>Fungi</taxon>
        <taxon>Dikarya</taxon>
        <taxon>Ascomycota</taxon>
        <taxon>Pezizomycotina</taxon>
        <taxon>Sordariomycetes</taxon>
        <taxon>Sordariomycetidae</taxon>
        <taxon>Sordariales</taxon>
        <taxon>Podosporaceae</taxon>
        <taxon>Triangularia</taxon>
    </lineage>
</organism>
<dbReference type="EMBL" id="MU866486">
    <property type="protein sequence ID" value="KAK4171913.1"/>
    <property type="molecule type" value="Genomic_DNA"/>
</dbReference>
<dbReference type="PANTHER" id="PTHR36681">
    <property type="entry name" value="NUCLEAR GTPASE, GERMINAL CENTER-ASSOCIATED, TANDEM DUPLICATE 3"/>
    <property type="match status" value="1"/>
</dbReference>
<evidence type="ECO:0000313" key="4">
    <source>
        <dbReference type="EMBL" id="KAK4171913.1"/>
    </source>
</evidence>
<protein>
    <recommendedName>
        <fullName evidence="3">DUF7605 domain-containing protein</fullName>
    </recommendedName>
</protein>
<reference evidence="4" key="2">
    <citation type="submission" date="2023-05" db="EMBL/GenBank/DDBJ databases">
        <authorList>
            <consortium name="Lawrence Berkeley National Laboratory"/>
            <person name="Steindorff A."/>
            <person name="Hensen N."/>
            <person name="Bonometti L."/>
            <person name="Westerberg I."/>
            <person name="Brannstrom I.O."/>
            <person name="Guillou S."/>
            <person name="Cros-Aarteil S."/>
            <person name="Calhoun S."/>
            <person name="Haridas S."/>
            <person name="Kuo A."/>
            <person name="Mondo S."/>
            <person name="Pangilinan J."/>
            <person name="Riley R."/>
            <person name="Labutti K."/>
            <person name="Andreopoulos B."/>
            <person name="Lipzen A."/>
            <person name="Chen C."/>
            <person name="Yanf M."/>
            <person name="Daum C."/>
            <person name="Ng V."/>
            <person name="Clum A."/>
            <person name="Ohm R."/>
            <person name="Martin F."/>
            <person name="Silar P."/>
            <person name="Natvig D."/>
            <person name="Lalanne C."/>
            <person name="Gautier V."/>
            <person name="Ament-Velasquez S.L."/>
            <person name="Kruys A."/>
            <person name="Hutchinson M.I."/>
            <person name="Powell A.J."/>
            <person name="Barry K."/>
            <person name="Miller A.N."/>
            <person name="Grigoriev I.V."/>
            <person name="Debuchy R."/>
            <person name="Gladieux P."/>
            <person name="Thoren M.H."/>
            <person name="Johannesson H."/>
        </authorList>
    </citation>
    <scope>NUCLEOTIDE SEQUENCE</scope>
    <source>
        <strain evidence="4">CBS 892.96</strain>
    </source>
</reference>
<gene>
    <name evidence="4" type="ORF">QBC36DRAFT_349977</name>
</gene>
<dbReference type="InterPro" id="IPR056024">
    <property type="entry name" value="DUF7605"/>
</dbReference>
<dbReference type="Pfam" id="PF24564">
    <property type="entry name" value="DUF7605"/>
    <property type="match status" value="1"/>
</dbReference>
<feature type="coiled-coil region" evidence="1">
    <location>
        <begin position="247"/>
        <end position="281"/>
    </location>
</feature>
<keyword evidence="1" id="KW-0175">Coiled coil</keyword>
<feature type="compositionally biased region" description="Basic residues" evidence="2">
    <location>
        <begin position="310"/>
        <end position="325"/>
    </location>
</feature>